<proteinExistence type="predicted"/>
<evidence type="ECO:0000313" key="3">
    <source>
        <dbReference type="Proteomes" id="UP000094444"/>
    </source>
</evidence>
<dbReference type="EMBL" id="MAVT02001666">
    <property type="protein sequence ID" value="POS70360.1"/>
    <property type="molecule type" value="Genomic_DNA"/>
</dbReference>
<protein>
    <submittedName>
        <fullName evidence="2">Uncharacterized protein</fullName>
    </submittedName>
</protein>
<dbReference type="InParanoid" id="A0A2P5HJD4"/>
<comment type="caution">
    <text evidence="2">The sequence shown here is derived from an EMBL/GenBank/DDBJ whole genome shotgun (WGS) entry which is preliminary data.</text>
</comment>
<feature type="region of interest" description="Disordered" evidence="1">
    <location>
        <begin position="1"/>
        <end position="21"/>
    </location>
</feature>
<dbReference type="Proteomes" id="UP000094444">
    <property type="component" value="Unassembled WGS sequence"/>
</dbReference>
<reference evidence="2" key="1">
    <citation type="submission" date="2017-09" db="EMBL/GenBank/DDBJ databases">
        <title>Polyketide synthases of a Diaporthe helianthi virulent isolate.</title>
        <authorList>
            <person name="Baroncelli R."/>
        </authorList>
    </citation>
    <scope>NUCLEOTIDE SEQUENCE [LARGE SCALE GENOMIC DNA]</scope>
    <source>
        <strain evidence="2">7/96</strain>
    </source>
</reference>
<organism evidence="2 3">
    <name type="scientific">Diaporthe helianthi</name>
    <dbReference type="NCBI Taxonomy" id="158607"/>
    <lineage>
        <taxon>Eukaryota</taxon>
        <taxon>Fungi</taxon>
        <taxon>Dikarya</taxon>
        <taxon>Ascomycota</taxon>
        <taxon>Pezizomycotina</taxon>
        <taxon>Sordariomycetes</taxon>
        <taxon>Sordariomycetidae</taxon>
        <taxon>Diaporthales</taxon>
        <taxon>Diaporthaceae</taxon>
        <taxon>Diaporthe</taxon>
    </lineage>
</organism>
<evidence type="ECO:0000256" key="1">
    <source>
        <dbReference type="SAM" id="MobiDB-lite"/>
    </source>
</evidence>
<evidence type="ECO:0000313" key="2">
    <source>
        <dbReference type="EMBL" id="POS70360.1"/>
    </source>
</evidence>
<keyword evidence="3" id="KW-1185">Reference proteome</keyword>
<feature type="compositionally biased region" description="Basic and acidic residues" evidence="1">
    <location>
        <begin position="1"/>
        <end position="10"/>
    </location>
</feature>
<dbReference type="AlphaFoldDB" id="A0A2P5HJD4"/>
<accession>A0A2P5HJD4</accession>
<sequence length="88" mass="9870">MDASLRERQQFRPGRPLRNNNFISPRQLKEISLDYKPEQRAAQVPTGDSKKVVSTANMTTSAAAMSSNAELRLYCMSACGSTYYKTCM</sequence>
<name>A0A2P5HJD4_DIAHE</name>
<gene>
    <name evidence="2" type="ORF">DHEL01_v211242</name>
</gene>